<dbReference type="SUPFAM" id="SSF109604">
    <property type="entry name" value="HD-domain/PDEase-like"/>
    <property type="match status" value="1"/>
</dbReference>
<dbReference type="Gene3D" id="1.10.3210.10">
    <property type="entry name" value="Hypothetical protein af1432"/>
    <property type="match status" value="1"/>
</dbReference>
<dbReference type="InterPro" id="IPR048951">
    <property type="entry name" value="Ppx_C"/>
</dbReference>
<dbReference type="PANTHER" id="PTHR30005">
    <property type="entry name" value="EXOPOLYPHOSPHATASE"/>
    <property type="match status" value="1"/>
</dbReference>
<sequence>MKRHSAPILLDKAVIDVGSNSVRLVIFRTNATFFQPIFNEKVTASLGLGVMETGQLNPKGVVVARTAIARFMRIIKARDISNVYAVATAAVRDAKNGNWFLQQIQQDVGLKVRLLAGEEEARLSALGVIAGEPTANGLMADLGGSSLELVPIMRGKPGQGASYKLGPLAMNVQAGFERGATKKRINKMLENPDAFQHPEPAKTLFAVGGAWRSLALVHMEMRGYPLHVLHNYRLKLSEVKTLTRLVEKQSSASLAKIRGVSSKRAATLPYAALLLGRLIRIADVDEVVISSFGLREGLLYDHLPAKDAKTHPVLASVEALAHQNWSSPEFGQASKDWLAPVFAKYSKVFGTNRAALMQTAVCQLADIGARMHPDHRAEIAFDLVLFAPFAGLTHAERASLALAIFHRYAGQQVPPRIALLMRLLSEKEQIWATAIGLGLRCASAVSGRTASLLSRTSLRINSKTLTLDAQGEASILLTTTPGRRLRDLATAMKLEAKLID</sequence>
<dbReference type="InterPro" id="IPR003695">
    <property type="entry name" value="Ppx_GppA_N"/>
</dbReference>
<keyword evidence="3" id="KW-0378">Hydrolase</keyword>
<dbReference type="Pfam" id="PF21697">
    <property type="entry name" value="Ppx_C"/>
    <property type="match status" value="1"/>
</dbReference>
<dbReference type="InterPro" id="IPR043129">
    <property type="entry name" value="ATPase_NBD"/>
</dbReference>
<dbReference type="SUPFAM" id="SSF53067">
    <property type="entry name" value="Actin-like ATPase domain"/>
    <property type="match status" value="2"/>
</dbReference>
<name>A0A3B0RD17_9ZZZZ</name>
<gene>
    <name evidence="3" type="ORF">MNBD_ALPHA06-303</name>
</gene>
<dbReference type="GO" id="GO:0004309">
    <property type="term" value="F:exopolyphosphatase activity"/>
    <property type="evidence" value="ECO:0007669"/>
    <property type="project" value="UniProtKB-EC"/>
</dbReference>
<dbReference type="Gene3D" id="3.30.420.40">
    <property type="match status" value="1"/>
</dbReference>
<feature type="domain" description="Ppx/GppA phosphatase N-terminal" evidence="1">
    <location>
        <begin position="25"/>
        <end position="304"/>
    </location>
</feature>
<proteinExistence type="predicted"/>
<dbReference type="EMBL" id="UOEE01000096">
    <property type="protein sequence ID" value="VAV89861.1"/>
    <property type="molecule type" value="Genomic_DNA"/>
</dbReference>
<dbReference type="CDD" id="cd24052">
    <property type="entry name" value="ASKHA_NBD_HpPPX-GppA-like"/>
    <property type="match status" value="1"/>
</dbReference>
<dbReference type="PANTHER" id="PTHR30005:SF0">
    <property type="entry name" value="RETROGRADE REGULATION PROTEIN 2"/>
    <property type="match status" value="1"/>
</dbReference>
<dbReference type="Pfam" id="PF02541">
    <property type="entry name" value="Ppx-GppA"/>
    <property type="match status" value="1"/>
</dbReference>
<reference evidence="3" key="1">
    <citation type="submission" date="2018-06" db="EMBL/GenBank/DDBJ databases">
        <authorList>
            <person name="Zhirakovskaya E."/>
        </authorList>
    </citation>
    <scope>NUCLEOTIDE SEQUENCE</scope>
</reference>
<evidence type="ECO:0000259" key="1">
    <source>
        <dbReference type="Pfam" id="PF02541"/>
    </source>
</evidence>
<protein>
    <submittedName>
        <fullName evidence="3">Exopolyphosphatase</fullName>
        <ecNumber evidence="3">3.6.1.11</ecNumber>
    </submittedName>
</protein>
<evidence type="ECO:0000313" key="3">
    <source>
        <dbReference type="EMBL" id="VAV89861.1"/>
    </source>
</evidence>
<accession>A0A3B0RD17</accession>
<organism evidence="3">
    <name type="scientific">hydrothermal vent metagenome</name>
    <dbReference type="NCBI Taxonomy" id="652676"/>
    <lineage>
        <taxon>unclassified sequences</taxon>
        <taxon>metagenomes</taxon>
        <taxon>ecological metagenomes</taxon>
    </lineage>
</organism>
<dbReference type="EC" id="3.6.1.11" evidence="3"/>
<dbReference type="AlphaFoldDB" id="A0A3B0RD17"/>
<dbReference type="Gene3D" id="3.30.420.150">
    <property type="entry name" value="Exopolyphosphatase. Domain 2"/>
    <property type="match status" value="1"/>
</dbReference>
<dbReference type="InterPro" id="IPR050273">
    <property type="entry name" value="GppA/Ppx_hydrolase"/>
</dbReference>
<evidence type="ECO:0000259" key="2">
    <source>
        <dbReference type="Pfam" id="PF21697"/>
    </source>
</evidence>
<feature type="domain" description="Exopolyphosphatase C-terminal" evidence="2">
    <location>
        <begin position="318"/>
        <end position="469"/>
    </location>
</feature>